<dbReference type="PANTHER" id="PTHR44757">
    <property type="entry name" value="DIGUANYLATE CYCLASE DGCP"/>
    <property type="match status" value="1"/>
</dbReference>
<evidence type="ECO:0000256" key="5">
    <source>
        <dbReference type="SAM" id="Coils"/>
    </source>
</evidence>
<feature type="coiled-coil region" evidence="5">
    <location>
        <begin position="603"/>
        <end position="633"/>
    </location>
</feature>
<keyword evidence="6" id="KW-0812">Transmembrane</keyword>
<dbReference type="InterPro" id="IPR052155">
    <property type="entry name" value="Biofilm_reg_signaling"/>
</dbReference>
<dbReference type="PROSITE" id="PS50112">
    <property type="entry name" value="PAS"/>
    <property type="match status" value="2"/>
</dbReference>
<dbReference type="PROSITE" id="PS50887">
    <property type="entry name" value="GGDEF"/>
    <property type="match status" value="1"/>
</dbReference>
<organism evidence="11 12">
    <name type="scientific">Thiosulfativibrio zosterae</name>
    <dbReference type="NCBI Taxonomy" id="2675053"/>
    <lineage>
        <taxon>Bacteria</taxon>
        <taxon>Pseudomonadati</taxon>
        <taxon>Pseudomonadota</taxon>
        <taxon>Gammaproteobacteria</taxon>
        <taxon>Thiotrichales</taxon>
        <taxon>Piscirickettsiaceae</taxon>
        <taxon>Thiosulfativibrio</taxon>
    </lineage>
</organism>
<dbReference type="SMART" id="SM00267">
    <property type="entry name" value="GGDEF"/>
    <property type="match status" value="1"/>
</dbReference>
<feature type="domain" description="PAS" evidence="7">
    <location>
        <begin position="486"/>
        <end position="556"/>
    </location>
</feature>
<gene>
    <name evidence="11" type="ORF">THMIRHAT_03400</name>
</gene>
<dbReference type="RefSeq" id="WP_173290155.1">
    <property type="nucleotide sequence ID" value="NZ_AP021888.1"/>
</dbReference>
<dbReference type="SMART" id="SM00091">
    <property type="entry name" value="PAS"/>
    <property type="match status" value="4"/>
</dbReference>
<dbReference type="InterPro" id="IPR035965">
    <property type="entry name" value="PAS-like_dom_sf"/>
</dbReference>
<dbReference type="CDD" id="cd01948">
    <property type="entry name" value="EAL"/>
    <property type="match status" value="1"/>
</dbReference>
<comment type="cofactor">
    <cofactor evidence="1">
        <name>Mg(2+)</name>
        <dbReference type="ChEBI" id="CHEBI:18420"/>
    </cofactor>
</comment>
<dbReference type="KEGG" id="tzo:THMIRHAT_03400"/>
<dbReference type="InterPro" id="IPR013656">
    <property type="entry name" value="PAS_4"/>
</dbReference>
<dbReference type="InterPro" id="IPR029787">
    <property type="entry name" value="Nucleotide_cyclase"/>
</dbReference>
<dbReference type="InterPro" id="IPR000014">
    <property type="entry name" value="PAS"/>
</dbReference>
<accession>A0A6F8PKK7</accession>
<dbReference type="Pfam" id="PF13185">
    <property type="entry name" value="GAF_2"/>
    <property type="match status" value="1"/>
</dbReference>
<dbReference type="InterPro" id="IPR001633">
    <property type="entry name" value="EAL_dom"/>
</dbReference>
<dbReference type="GO" id="GO:0006355">
    <property type="term" value="P:regulation of DNA-templated transcription"/>
    <property type="evidence" value="ECO:0007669"/>
    <property type="project" value="InterPro"/>
</dbReference>
<evidence type="ECO:0000256" key="6">
    <source>
        <dbReference type="SAM" id="Phobius"/>
    </source>
</evidence>
<dbReference type="InterPro" id="IPR000160">
    <property type="entry name" value="GGDEF_dom"/>
</dbReference>
<dbReference type="InterPro" id="IPR029016">
    <property type="entry name" value="GAF-like_dom_sf"/>
</dbReference>
<dbReference type="InterPro" id="IPR035919">
    <property type="entry name" value="EAL_sf"/>
</dbReference>
<dbReference type="SMART" id="SM00065">
    <property type="entry name" value="GAF"/>
    <property type="match status" value="1"/>
</dbReference>
<keyword evidence="6" id="KW-1133">Transmembrane helix</keyword>
<comment type="catalytic activity">
    <reaction evidence="4">
        <text>3',3'-c-di-GMP + H2O = 5'-phosphoguanylyl(3'-&gt;5')guanosine + H(+)</text>
        <dbReference type="Rhea" id="RHEA:24902"/>
        <dbReference type="ChEBI" id="CHEBI:15377"/>
        <dbReference type="ChEBI" id="CHEBI:15378"/>
        <dbReference type="ChEBI" id="CHEBI:58754"/>
        <dbReference type="ChEBI" id="CHEBI:58805"/>
        <dbReference type="EC" id="3.1.4.52"/>
    </reaction>
    <physiologicalReaction direction="left-to-right" evidence="4">
        <dbReference type="Rhea" id="RHEA:24903"/>
    </physiologicalReaction>
</comment>
<feature type="domain" description="PAC" evidence="8">
    <location>
        <begin position="559"/>
        <end position="612"/>
    </location>
</feature>
<dbReference type="Pfam" id="PF08448">
    <property type="entry name" value="PAS_4"/>
    <property type="match status" value="1"/>
</dbReference>
<dbReference type="InterPro" id="IPR013767">
    <property type="entry name" value="PAS_fold"/>
</dbReference>
<evidence type="ECO:0000313" key="11">
    <source>
        <dbReference type="EMBL" id="BBP42594.1"/>
    </source>
</evidence>
<dbReference type="InterPro" id="IPR003018">
    <property type="entry name" value="GAF"/>
</dbReference>
<feature type="domain" description="PAC" evidence="8">
    <location>
        <begin position="873"/>
        <end position="924"/>
    </location>
</feature>
<feature type="transmembrane region" description="Helical" evidence="6">
    <location>
        <begin position="321"/>
        <end position="340"/>
    </location>
</feature>
<dbReference type="SUPFAM" id="SSF141868">
    <property type="entry name" value="EAL domain-like"/>
    <property type="match status" value="1"/>
</dbReference>
<feature type="domain" description="EAL" evidence="9">
    <location>
        <begin position="1219"/>
        <end position="1473"/>
    </location>
</feature>
<dbReference type="Pfam" id="PF13426">
    <property type="entry name" value="PAS_9"/>
    <property type="match status" value="1"/>
</dbReference>
<dbReference type="GO" id="GO:0071111">
    <property type="term" value="F:cyclic-guanylate-specific phosphodiesterase activity"/>
    <property type="evidence" value="ECO:0007669"/>
    <property type="project" value="UniProtKB-EC"/>
</dbReference>
<dbReference type="SMART" id="SM00052">
    <property type="entry name" value="EAL"/>
    <property type="match status" value="1"/>
</dbReference>
<sequence>METCKKITGLILSYSIASNPKSIKQLVQIGITFLLLMLIIPLLAAFVINDYERQVQNRAFENLAAITDLKTRQLEHWFNDKYKVSQVLNSNPILLSHAEALINNPDSTEELQTLTKMFESLRTLFEFESISLITPDQNKLVSVGNSHNISLETKLLIEKSIATQNSVNHYQIYDEFGRSHLDYVVPLIHQTANNNQVFGLVLIHLDPNDFIFPYIRNWPTPSQSAETLLVRQSGQLIEVLNPVRHAHQHHLNDPIADFDDPKLPANIALKERTVGSMIGLDYRNHRVYAAYSPVEGTDWMLISKIDMEEANQPLIELSESLILITFLALLITAIALWFVLKKQGQSMQLQIQNEKTKSERVLQNFYEMPFIGMAILEPQHFGFTRFNQQLLSILGDQTDDLSNKTLLDIVDVQHHNTLIQSFEDIANHKQDGIKLSVKLSGEPHETSIVNLDIKCIRDDDGKPSLYLATLQDISELTEVSEQNAAQKRQLQTLVNTIPDLIWVKDLNGVYLSCNRMFEKLYGTEEDEIIGKTDYDFVDKETADFFRRHDLNAMKQGRPTENEEWLTFAQNQYRGLFATIKTPVLNEQGKVIGILGIARDITVRKAAEEKLAQLSQLYATINEMNEAIVRCKNETELLESVCAIAVHYTGIQLAWIGLIDEHNILRPVTFAGTHSDYLQDLEIDLNGLSSSAQGPTGKAIFENRIFWCQDFANSPITEPWHEKGKQAGWQSSAAIPLHQEGKVIGALNIYSQTLNAFDTPAQNLLTEMASNVSFALNNFAYAKIQQASEKIQNELLARLTKISQSLPGMVYQFRVTPEGVMSFPFASHAIKDIYLVEPEAVTEDASQINDLIHPEDLEGLHSSIFASAQTLTPWRHEYRLKYQDGTIRWLSGNAMPEKENDGSILWHGFINDITEQKNSQEKIELASKVFEQTHEGIMITDSQQQILLVNNAFSEITGFSAEEAIGKTPKILSSGKHNADFYQQIWQTLNQEGHWQGEIWNRRKNGEVYPQLLSITRGKNALGEVSEYIGMFSDISQVKASEEKIINLAHFDPLTQLANRQLLMDRLSHAVSSAERYQAEVAILFLDLDHFKNINDTLGHHIGDLLLIEVSQRMQHLLREEDTVSRPGGDEFIVLLPGTGEEGAVHVAEKLVTEISKQMALETYKVFITPSIGIAIYPQDGKDVATLLKNADAAMYQSKQDGRNTYKFFTDEMQQRSLRLMRIENALRSALDNHQLSLNYQPQFDAFTGQMIGAEALIRWNHPEMGNLSPAEFIPIAEQSGQIIPIGVWILKTALQELKTCLKMGYPPFTMAVNLSAIQFKQAELPQQVLALLNEYEISPEYLELELTESAAMADPEAAIQMINTLVSSGIQIAIDDFGTGYSSLSYLKRFNATKLKIDQSFVRDIMDDMDDRAIVKTIISLAENLGLKTIAEGVETAEQMAFLQQENCSEIQGYYLSKPLSANDFETFLSENQAFK</sequence>
<dbReference type="InterPro" id="IPR000700">
    <property type="entry name" value="PAS-assoc_C"/>
</dbReference>
<keyword evidence="6" id="KW-0472">Membrane</keyword>
<dbReference type="Gene3D" id="3.30.450.40">
    <property type="match status" value="1"/>
</dbReference>
<dbReference type="SUPFAM" id="SSF55073">
    <property type="entry name" value="Nucleotide cyclase"/>
    <property type="match status" value="1"/>
</dbReference>
<dbReference type="SMART" id="SM00086">
    <property type="entry name" value="PAC"/>
    <property type="match status" value="4"/>
</dbReference>
<name>A0A6F8PKK7_9GAMM</name>
<keyword evidence="5" id="KW-0175">Coiled coil</keyword>
<dbReference type="SUPFAM" id="SSF55785">
    <property type="entry name" value="PYP-like sensor domain (PAS domain)"/>
    <property type="match status" value="4"/>
</dbReference>
<keyword evidence="12" id="KW-1185">Reference proteome</keyword>
<dbReference type="PROSITE" id="PS50113">
    <property type="entry name" value="PAC"/>
    <property type="match status" value="3"/>
</dbReference>
<dbReference type="FunFam" id="3.20.20.450:FF:000001">
    <property type="entry name" value="Cyclic di-GMP phosphodiesterase yahA"/>
    <property type="match status" value="1"/>
</dbReference>
<dbReference type="InterPro" id="IPR043128">
    <property type="entry name" value="Rev_trsase/Diguanyl_cyclase"/>
</dbReference>
<dbReference type="Pfam" id="PF00990">
    <property type="entry name" value="GGDEF"/>
    <property type="match status" value="1"/>
</dbReference>
<dbReference type="Gene3D" id="3.30.450.20">
    <property type="entry name" value="PAS domain"/>
    <property type="match status" value="4"/>
</dbReference>
<dbReference type="FunFam" id="3.30.70.270:FF:000001">
    <property type="entry name" value="Diguanylate cyclase domain protein"/>
    <property type="match status" value="1"/>
</dbReference>
<dbReference type="InterPro" id="IPR013655">
    <property type="entry name" value="PAS_fold_3"/>
</dbReference>
<dbReference type="SUPFAM" id="SSF55781">
    <property type="entry name" value="GAF domain-like"/>
    <property type="match status" value="1"/>
</dbReference>
<dbReference type="EC" id="3.1.4.52" evidence="2"/>
<evidence type="ECO:0000256" key="2">
    <source>
        <dbReference type="ARBA" id="ARBA00012282"/>
    </source>
</evidence>
<evidence type="ECO:0000259" key="7">
    <source>
        <dbReference type="PROSITE" id="PS50112"/>
    </source>
</evidence>
<feature type="domain" description="GGDEF" evidence="10">
    <location>
        <begin position="1078"/>
        <end position="1210"/>
    </location>
</feature>
<dbReference type="NCBIfam" id="TIGR00254">
    <property type="entry name" value="GGDEF"/>
    <property type="match status" value="1"/>
</dbReference>
<evidence type="ECO:0000256" key="3">
    <source>
        <dbReference type="ARBA" id="ARBA00022636"/>
    </source>
</evidence>
<evidence type="ECO:0000259" key="8">
    <source>
        <dbReference type="PROSITE" id="PS50113"/>
    </source>
</evidence>
<dbReference type="Gene3D" id="3.20.20.450">
    <property type="entry name" value="EAL domain"/>
    <property type="match status" value="1"/>
</dbReference>
<dbReference type="PANTHER" id="PTHR44757:SF2">
    <property type="entry name" value="BIOFILM ARCHITECTURE MAINTENANCE PROTEIN MBAA"/>
    <property type="match status" value="1"/>
</dbReference>
<dbReference type="InterPro" id="IPR001610">
    <property type="entry name" value="PAC"/>
</dbReference>
<dbReference type="Gene3D" id="3.30.70.270">
    <property type="match status" value="1"/>
</dbReference>
<dbReference type="PROSITE" id="PS50883">
    <property type="entry name" value="EAL"/>
    <property type="match status" value="1"/>
</dbReference>
<evidence type="ECO:0000259" key="9">
    <source>
        <dbReference type="PROSITE" id="PS50883"/>
    </source>
</evidence>
<evidence type="ECO:0000313" key="12">
    <source>
        <dbReference type="Proteomes" id="UP000501466"/>
    </source>
</evidence>
<evidence type="ECO:0000259" key="10">
    <source>
        <dbReference type="PROSITE" id="PS50887"/>
    </source>
</evidence>
<dbReference type="CDD" id="cd00130">
    <property type="entry name" value="PAS"/>
    <property type="match status" value="4"/>
</dbReference>
<dbReference type="GO" id="GO:0071732">
    <property type="term" value="P:cellular response to nitric oxide"/>
    <property type="evidence" value="ECO:0007669"/>
    <property type="project" value="UniProtKB-ARBA"/>
</dbReference>
<evidence type="ECO:0000256" key="4">
    <source>
        <dbReference type="ARBA" id="ARBA00051114"/>
    </source>
</evidence>
<feature type="domain" description="PAC" evidence="8">
    <location>
        <begin position="994"/>
        <end position="1046"/>
    </location>
</feature>
<feature type="transmembrane region" description="Helical" evidence="6">
    <location>
        <begin position="26"/>
        <end position="48"/>
    </location>
</feature>
<dbReference type="NCBIfam" id="TIGR00229">
    <property type="entry name" value="sensory_box"/>
    <property type="match status" value="3"/>
</dbReference>
<reference evidence="12" key="1">
    <citation type="submission" date="2019-11" db="EMBL/GenBank/DDBJ databases">
        <title>Isolation and characterization of two novel species in the genus Thiomicrorhabdus.</title>
        <authorList>
            <person name="Mochizuki J."/>
            <person name="Kojima H."/>
            <person name="Fukui M."/>
        </authorList>
    </citation>
    <scope>NUCLEOTIDE SEQUENCE [LARGE SCALE GENOMIC DNA]</scope>
    <source>
        <strain evidence="12">AkT22</strain>
    </source>
</reference>
<dbReference type="Pfam" id="PF00563">
    <property type="entry name" value="EAL"/>
    <property type="match status" value="1"/>
</dbReference>
<keyword evidence="3" id="KW-0973">c-di-GMP</keyword>
<feature type="domain" description="PAS" evidence="7">
    <location>
        <begin position="921"/>
        <end position="967"/>
    </location>
</feature>
<dbReference type="EMBL" id="AP021888">
    <property type="protein sequence ID" value="BBP42594.1"/>
    <property type="molecule type" value="Genomic_DNA"/>
</dbReference>
<dbReference type="Pfam" id="PF00989">
    <property type="entry name" value="PAS"/>
    <property type="match status" value="1"/>
</dbReference>
<evidence type="ECO:0000256" key="1">
    <source>
        <dbReference type="ARBA" id="ARBA00001946"/>
    </source>
</evidence>
<proteinExistence type="predicted"/>
<protein>
    <recommendedName>
        <fullName evidence="2">cyclic-guanylate-specific phosphodiesterase</fullName>
        <ecNumber evidence="2">3.1.4.52</ecNumber>
    </recommendedName>
</protein>
<dbReference type="Proteomes" id="UP000501466">
    <property type="component" value="Chromosome"/>
</dbReference>
<dbReference type="CDD" id="cd01949">
    <property type="entry name" value="GGDEF"/>
    <property type="match status" value="1"/>
</dbReference>
<dbReference type="Pfam" id="PF08447">
    <property type="entry name" value="PAS_3"/>
    <property type="match status" value="1"/>
</dbReference>